<dbReference type="SUPFAM" id="SSF52540">
    <property type="entry name" value="P-loop containing nucleoside triphosphate hydrolases"/>
    <property type="match status" value="1"/>
</dbReference>
<comment type="function">
    <text evidence="4">Uses inorganic polyphosphate (polyP) as a donor to convert GDP to GTP or ADP to ATP.</text>
</comment>
<protein>
    <recommendedName>
        <fullName evidence="4">ADP/GDP-polyphosphate phosphotransferase</fullName>
        <ecNumber evidence="4">2.7.4.-</ecNumber>
    </recommendedName>
    <alternativeName>
        <fullName evidence="4">Polyphosphate kinase PPK2</fullName>
    </alternativeName>
</protein>
<dbReference type="GO" id="GO:0008976">
    <property type="term" value="F:polyphosphate kinase activity"/>
    <property type="evidence" value="ECO:0007669"/>
    <property type="project" value="UniProtKB-EC"/>
</dbReference>
<dbReference type="InterPro" id="IPR022486">
    <property type="entry name" value="PPK2_PA0141"/>
</dbReference>
<dbReference type="RefSeq" id="WP_183915289.1">
    <property type="nucleotide sequence ID" value="NZ_JBDJLH010000005.1"/>
</dbReference>
<organism evidence="6 7">
    <name type="scientific">Sphingobacterium kitahiroshimense</name>
    <dbReference type="NCBI Taxonomy" id="470446"/>
    <lineage>
        <taxon>Bacteria</taxon>
        <taxon>Pseudomonadati</taxon>
        <taxon>Bacteroidota</taxon>
        <taxon>Sphingobacteriia</taxon>
        <taxon>Sphingobacteriales</taxon>
        <taxon>Sphingobacteriaceae</taxon>
        <taxon>Sphingobacterium</taxon>
    </lineage>
</organism>
<evidence type="ECO:0000313" key="7">
    <source>
        <dbReference type="Proteomes" id="UP001409291"/>
    </source>
</evidence>
<dbReference type="EMBL" id="JBDJNQ010000001">
    <property type="protein sequence ID" value="MEN5376044.1"/>
    <property type="molecule type" value="Genomic_DNA"/>
</dbReference>
<dbReference type="Gene3D" id="3.40.50.300">
    <property type="entry name" value="P-loop containing nucleotide triphosphate hydrolases"/>
    <property type="match status" value="1"/>
</dbReference>
<keyword evidence="3 4" id="KW-0418">Kinase</keyword>
<comment type="subunit">
    <text evidence="4">Homotetramer.</text>
</comment>
<reference evidence="6 7" key="1">
    <citation type="submission" date="2024-04" db="EMBL/GenBank/DDBJ databases">
        <title>WGS of bacteria from Torrens River.</title>
        <authorList>
            <person name="Wyrsch E.R."/>
            <person name="Drigo B."/>
        </authorList>
    </citation>
    <scope>NUCLEOTIDE SEQUENCE [LARGE SCALE GENOMIC DNA]</scope>
    <source>
        <strain evidence="6 7">TWI391</strain>
    </source>
</reference>
<keyword evidence="7" id="KW-1185">Reference proteome</keyword>
<dbReference type="InterPro" id="IPR016898">
    <property type="entry name" value="Polyphosphate_phosphotransfera"/>
</dbReference>
<evidence type="ECO:0000256" key="1">
    <source>
        <dbReference type="ARBA" id="ARBA00009924"/>
    </source>
</evidence>
<dbReference type="Pfam" id="PF03976">
    <property type="entry name" value="PPK2"/>
    <property type="match status" value="1"/>
</dbReference>
<evidence type="ECO:0000256" key="3">
    <source>
        <dbReference type="ARBA" id="ARBA00022777"/>
    </source>
</evidence>
<dbReference type="EC" id="2.7.4.-" evidence="4"/>
<accession>A0ABV0BR04</accession>
<gene>
    <name evidence="6" type="primary">ppk2</name>
    <name evidence="6" type="ORF">ABE541_02105</name>
</gene>
<comment type="caution">
    <text evidence="6">The sequence shown here is derived from an EMBL/GenBank/DDBJ whole genome shotgun (WGS) entry which is preliminary data.</text>
</comment>
<evidence type="ECO:0000313" key="6">
    <source>
        <dbReference type="EMBL" id="MEN5376044.1"/>
    </source>
</evidence>
<dbReference type="PIRSF" id="PIRSF028756">
    <property type="entry name" value="PPK2_prd"/>
    <property type="match status" value="1"/>
</dbReference>
<sequence length="269" mass="31874">MADFNLEDFVNILNNKEVFQYLIDKKVIKEKKFLETYEYEKELHELQIELTAIQNKVIADNKRVLIIFEGRDAAGKGGAIERLVEYLNPKKLRIISLPKPTAEESTQWYFQRYFKQLPNAGEIVFFDRSWYNRAVVEPVFGFCTPEQHMLFLKQVNEVEELLIQDGVIVIKFFLSISKEEQAKRLEERRTDVLKQWKIGPLDQQAQEKWSDYTSYIKTLFKTTGTKLSPWIEIETDNKKKARLEAFKIIINQIANQKREKTEDFVKIHN</sequence>
<proteinExistence type="inferred from homology"/>
<dbReference type="InterPro" id="IPR027417">
    <property type="entry name" value="P-loop_NTPase"/>
</dbReference>
<keyword evidence="2 4" id="KW-0808">Transferase</keyword>
<dbReference type="Proteomes" id="UP001409291">
    <property type="component" value="Unassembled WGS sequence"/>
</dbReference>
<feature type="domain" description="Polyphosphate kinase-2-related" evidence="5">
    <location>
        <begin position="36"/>
        <end position="260"/>
    </location>
</feature>
<comment type="similarity">
    <text evidence="1 4">Belongs to the polyphosphate kinase 2 (PPK2) family. Class I subfamily.</text>
</comment>
<dbReference type="NCBIfam" id="TIGR03707">
    <property type="entry name" value="PPK2_P_aer"/>
    <property type="match status" value="1"/>
</dbReference>
<dbReference type="PANTHER" id="PTHR34383">
    <property type="entry name" value="POLYPHOSPHATE:AMP PHOSPHOTRANSFERASE-RELATED"/>
    <property type="match status" value="1"/>
</dbReference>
<dbReference type="InterPro" id="IPR022488">
    <property type="entry name" value="PPK2-related"/>
</dbReference>
<evidence type="ECO:0000256" key="4">
    <source>
        <dbReference type="RuleBase" id="RU369062"/>
    </source>
</evidence>
<evidence type="ECO:0000259" key="5">
    <source>
        <dbReference type="Pfam" id="PF03976"/>
    </source>
</evidence>
<dbReference type="PANTHER" id="PTHR34383:SF1">
    <property type="entry name" value="ADP-POLYPHOSPHATE PHOSPHOTRANSFERASE"/>
    <property type="match status" value="1"/>
</dbReference>
<name>A0ABV0BR04_9SPHI</name>
<evidence type="ECO:0000256" key="2">
    <source>
        <dbReference type="ARBA" id="ARBA00022679"/>
    </source>
</evidence>